<keyword evidence="10" id="KW-1185">Reference proteome</keyword>
<feature type="transmembrane region" description="Helical" evidence="7">
    <location>
        <begin position="179"/>
        <end position="196"/>
    </location>
</feature>
<comment type="subcellular location">
    <subcellularLocation>
        <location evidence="1">Cell membrane</location>
        <topology evidence="1">Multi-pass membrane protein</topology>
    </subcellularLocation>
</comment>
<reference evidence="9 10" key="1">
    <citation type="submission" date="2020-08" db="EMBL/GenBank/DDBJ databases">
        <title>Genomic Encyclopedia of Type Strains, Phase IV (KMG-IV): sequencing the most valuable type-strain genomes for metagenomic binning, comparative biology and taxonomic classification.</title>
        <authorList>
            <person name="Goeker M."/>
        </authorList>
    </citation>
    <scope>NUCLEOTIDE SEQUENCE [LARGE SCALE GENOMIC DNA]</scope>
    <source>
        <strain evidence="9 10">DSM 15895</strain>
    </source>
</reference>
<feature type="transmembrane region" description="Helical" evidence="7">
    <location>
        <begin position="141"/>
        <end position="159"/>
    </location>
</feature>
<comment type="similarity">
    <text evidence="2">Belongs to the acyltransferase 3 family.</text>
</comment>
<dbReference type="RefSeq" id="WP_135505069.1">
    <property type="nucleotide sequence ID" value="NZ_JACHHE010000002.1"/>
</dbReference>
<proteinExistence type="inferred from homology"/>
<sequence length="354" mass="40670">MRAIACMMVVFVHITVGTITADDGSTNYLNLYLYQMTRLGTPIFAIISAFLLYSSVRRSGFSLKKFISSRTMKVVSPFILWTIVYLSYKAFYLEQDVFANPERNIGYFLFGTGHYHLYFMVTVIQFYILFPLLQLVRVRKILLALFFLSIPFNAYWLLYAEASTPYKFFNIFLTHRSSVLHWISFFLFGAVLAAYYTEILTFLKKRWLILSVLAGIMFTALFIEIDPENIFSSSRPINLLYVPLFVLFLLSIHQFIAKIPLLLKAFNLVGNYAMGIYLVHPIVKLQVLRVLPPEFWDPPLILVTFLIILAVSMLVVRLILFLPFANFIVPVGKGKKAAPKTVKQGFGMETAEAK</sequence>
<dbReference type="GO" id="GO:0016413">
    <property type="term" value="F:O-acetyltransferase activity"/>
    <property type="evidence" value="ECO:0007669"/>
    <property type="project" value="TreeGrafter"/>
</dbReference>
<organism evidence="9 10">
    <name type="scientific">Planococcus koreensis</name>
    <dbReference type="NCBI Taxonomy" id="112331"/>
    <lineage>
        <taxon>Bacteria</taxon>
        <taxon>Bacillati</taxon>
        <taxon>Bacillota</taxon>
        <taxon>Bacilli</taxon>
        <taxon>Bacillales</taxon>
        <taxon>Caryophanaceae</taxon>
        <taxon>Planococcus</taxon>
    </lineage>
</organism>
<feature type="transmembrane region" description="Helical" evidence="7">
    <location>
        <begin position="300"/>
        <end position="329"/>
    </location>
</feature>
<feature type="transmembrane region" description="Helical" evidence="7">
    <location>
        <begin position="74"/>
        <end position="93"/>
    </location>
</feature>
<evidence type="ECO:0000313" key="10">
    <source>
        <dbReference type="Proteomes" id="UP000525923"/>
    </source>
</evidence>
<evidence type="ECO:0000259" key="8">
    <source>
        <dbReference type="Pfam" id="PF01757"/>
    </source>
</evidence>
<dbReference type="GO" id="GO:0009246">
    <property type="term" value="P:enterobacterial common antigen biosynthetic process"/>
    <property type="evidence" value="ECO:0007669"/>
    <property type="project" value="TreeGrafter"/>
</dbReference>
<evidence type="ECO:0000256" key="3">
    <source>
        <dbReference type="ARBA" id="ARBA00022475"/>
    </source>
</evidence>
<dbReference type="InterPro" id="IPR002656">
    <property type="entry name" value="Acyl_transf_3_dom"/>
</dbReference>
<feature type="transmembrane region" description="Helical" evidence="7">
    <location>
        <begin position="261"/>
        <end position="280"/>
    </location>
</feature>
<dbReference type="PANTHER" id="PTHR40074:SF2">
    <property type="entry name" value="O-ACETYLTRANSFERASE WECH"/>
    <property type="match status" value="1"/>
</dbReference>
<feature type="transmembrane region" description="Helical" evidence="7">
    <location>
        <begin position="237"/>
        <end position="256"/>
    </location>
</feature>
<feature type="transmembrane region" description="Helical" evidence="7">
    <location>
        <begin position="105"/>
        <end position="129"/>
    </location>
</feature>
<dbReference type="EMBL" id="JACHHE010000002">
    <property type="protein sequence ID" value="MBB5179341.1"/>
    <property type="molecule type" value="Genomic_DNA"/>
</dbReference>
<feature type="transmembrane region" description="Helical" evidence="7">
    <location>
        <begin position="31"/>
        <end position="53"/>
    </location>
</feature>
<evidence type="ECO:0000256" key="5">
    <source>
        <dbReference type="ARBA" id="ARBA00022989"/>
    </source>
</evidence>
<evidence type="ECO:0000256" key="4">
    <source>
        <dbReference type="ARBA" id="ARBA00022692"/>
    </source>
</evidence>
<keyword evidence="6 7" id="KW-0472">Membrane</keyword>
<protein>
    <submittedName>
        <fullName evidence="9">Surface polysaccharide O-acyltransferase-like enzyme</fullName>
    </submittedName>
</protein>
<evidence type="ECO:0000256" key="7">
    <source>
        <dbReference type="SAM" id="Phobius"/>
    </source>
</evidence>
<keyword evidence="9" id="KW-0808">Transferase</keyword>
<evidence type="ECO:0000313" key="9">
    <source>
        <dbReference type="EMBL" id="MBB5179341.1"/>
    </source>
</evidence>
<dbReference type="GO" id="GO:0005886">
    <property type="term" value="C:plasma membrane"/>
    <property type="evidence" value="ECO:0007669"/>
    <property type="project" value="UniProtKB-SubCell"/>
</dbReference>
<evidence type="ECO:0000256" key="1">
    <source>
        <dbReference type="ARBA" id="ARBA00004651"/>
    </source>
</evidence>
<keyword evidence="3" id="KW-1003">Cell membrane</keyword>
<feature type="transmembrane region" description="Helical" evidence="7">
    <location>
        <begin position="208"/>
        <end position="225"/>
    </location>
</feature>
<dbReference type="Pfam" id="PF01757">
    <property type="entry name" value="Acyl_transf_3"/>
    <property type="match status" value="1"/>
</dbReference>
<evidence type="ECO:0000256" key="2">
    <source>
        <dbReference type="ARBA" id="ARBA00007400"/>
    </source>
</evidence>
<feature type="domain" description="Acyltransferase 3" evidence="8">
    <location>
        <begin position="1"/>
        <end position="316"/>
    </location>
</feature>
<keyword evidence="5 7" id="KW-1133">Transmembrane helix</keyword>
<evidence type="ECO:0000256" key="6">
    <source>
        <dbReference type="ARBA" id="ARBA00023136"/>
    </source>
</evidence>
<dbReference type="Proteomes" id="UP000525923">
    <property type="component" value="Unassembled WGS sequence"/>
</dbReference>
<keyword evidence="4 7" id="KW-0812">Transmembrane</keyword>
<comment type="caution">
    <text evidence="9">The sequence shown here is derived from an EMBL/GenBank/DDBJ whole genome shotgun (WGS) entry which is preliminary data.</text>
</comment>
<keyword evidence="9" id="KW-0012">Acyltransferase</keyword>
<gene>
    <name evidence="9" type="ORF">HNQ44_000765</name>
</gene>
<dbReference type="PANTHER" id="PTHR40074">
    <property type="entry name" value="O-ACETYLTRANSFERASE WECH"/>
    <property type="match status" value="1"/>
</dbReference>
<dbReference type="AlphaFoldDB" id="A0A7W8CQ00"/>
<name>A0A7W8CQ00_9BACL</name>
<accession>A0A7W8CQ00</accession>